<feature type="compositionally biased region" description="Low complexity" evidence="13">
    <location>
        <begin position="9"/>
        <end position="21"/>
    </location>
</feature>
<dbReference type="RefSeq" id="XP_029714021.2">
    <property type="nucleotide sequence ID" value="XM_029858161.2"/>
</dbReference>
<dbReference type="InterPro" id="IPR002815">
    <property type="entry name" value="Spo11/TopoVI_A"/>
</dbReference>
<reference evidence="17" key="1">
    <citation type="journal article" date="2015" name="Proc. Natl. Acad. Sci. U.S.A.">
        <title>Genome sequence of the Asian Tiger mosquito, Aedes albopictus, reveals insights into its biology, genetics, and evolution.</title>
        <authorList>
            <person name="Chen X.G."/>
            <person name="Jiang X."/>
            <person name="Gu J."/>
            <person name="Xu M."/>
            <person name="Wu Y."/>
            <person name="Deng Y."/>
            <person name="Zhang C."/>
            <person name="Bonizzoni M."/>
            <person name="Dermauw W."/>
            <person name="Vontas J."/>
            <person name="Armbruster P."/>
            <person name="Huang X."/>
            <person name="Yang Y."/>
            <person name="Zhang H."/>
            <person name="He W."/>
            <person name="Peng H."/>
            <person name="Liu Y."/>
            <person name="Wu K."/>
            <person name="Chen J."/>
            <person name="Lirakis M."/>
            <person name="Topalis P."/>
            <person name="Van Leeuwen T."/>
            <person name="Hall A.B."/>
            <person name="Jiang X."/>
            <person name="Thorpe C."/>
            <person name="Mueller R.L."/>
            <person name="Sun C."/>
            <person name="Waterhouse R.M."/>
            <person name="Yan G."/>
            <person name="Tu Z.J."/>
            <person name="Fang X."/>
            <person name="James A.A."/>
        </authorList>
    </citation>
    <scope>NUCLEOTIDE SEQUENCE [LARGE SCALE GENOMIC DNA]</scope>
    <source>
        <strain evidence="17">Foshan</strain>
    </source>
</reference>
<evidence type="ECO:0000256" key="12">
    <source>
        <dbReference type="PROSITE-ProRule" id="PRU01385"/>
    </source>
</evidence>
<evidence type="ECO:0000256" key="5">
    <source>
        <dbReference type="ARBA" id="ARBA00012895"/>
    </source>
</evidence>
<evidence type="ECO:0000313" key="17">
    <source>
        <dbReference type="Proteomes" id="UP000069940"/>
    </source>
</evidence>
<dbReference type="PROSITE" id="PS52041">
    <property type="entry name" value="TOPO_IIB"/>
    <property type="match status" value="1"/>
</dbReference>
<dbReference type="InterPro" id="IPR013048">
    <property type="entry name" value="Meiotic_Spo11"/>
</dbReference>
<dbReference type="PRINTS" id="PR01550">
    <property type="entry name" value="TOP6AFAMILY"/>
</dbReference>
<evidence type="ECO:0000256" key="9">
    <source>
        <dbReference type="ARBA" id="ARBA00023125"/>
    </source>
</evidence>
<sequence>MDVNDDNFFDSSSSDEALFSESSEESEGDELKDSGFASERGMSVEVEHSATLQNVSIDLDLSLDEDVEYWSDLMTCNRVVKQFSQNDKSSTTEMKEQQNLKAPNEPVSKKNIERNLNLTECLKKRNRIEILECEGINDLREPCKTSSEPVTEIECKILPNSENVDNEVENEEPVTSENEQLHIPENKQLPANDNPKNFKTTDNSDSKDNTLSSEPFYGFDYVEPIQRDKIQEPTVITHTTQVSPEEQNFGVWLPSSSQIPPSQNLSMPSQTIESQSTTLSRILSTNKGSIIPQLSIDPFCSLDDIPARPKEIMSEIAAIFQQLTKLELEGSKLVLMVKTRATWDMCSMENDVLTRQSTPEDVLRTINYHRKHSKQRFVLIVFLLSEVFKMLANGSCCTKRELYYRDPQLTVHQRCVDDALQDVCFLLKADLWELNVFSSSKGLIAGPIKFHSKHEEMIDCCNSFGTQIPADVNGLLEVEVDAELILIVEKDTVFRRLLDDGVLTRSSRKIIIVTSKGYPDVGTRLLLKKIWDKCRIPMYALVDADPFGIEIYCVYKFGSLALSHQASQLAVPQIQWLGLKPSHTTLLDLKLLPLTPRDQSRIRELLRRPYIGQRGCLLERELNLMRELNGKAEIESLTDISVDYLLSEYLPNQLRLIST</sequence>
<dbReference type="InterPro" id="IPR036078">
    <property type="entry name" value="Spo11/TopoVI_A_sf"/>
</dbReference>
<keyword evidence="17" id="KW-1185">Reference proteome</keyword>
<feature type="domain" description="Spo11/DNA topoisomerase VI subunit A N-terminal" evidence="14">
    <location>
        <begin position="376"/>
        <end position="436"/>
    </location>
</feature>
<evidence type="ECO:0000256" key="7">
    <source>
        <dbReference type="ARBA" id="ARBA00022842"/>
    </source>
</evidence>
<dbReference type="Gene3D" id="3.40.1360.10">
    <property type="match status" value="1"/>
</dbReference>
<dbReference type="Pfam" id="PF21180">
    <property type="entry name" value="TOP6A-Spo11_Toprim"/>
    <property type="match status" value="1"/>
</dbReference>
<keyword evidence="10 12" id="KW-0413">Isomerase</keyword>
<dbReference type="PRINTS" id="PR01551">
    <property type="entry name" value="SPO11HOMOLOG"/>
</dbReference>
<evidence type="ECO:0000256" key="11">
    <source>
        <dbReference type="ARBA" id="ARBA00023242"/>
    </source>
</evidence>
<feature type="region of interest" description="Disordered" evidence="13">
    <location>
        <begin position="85"/>
        <end position="105"/>
    </location>
</feature>
<feature type="domain" description="Topoisomerase 6 subunit A/Spo11 TOPRIM" evidence="15">
    <location>
        <begin position="485"/>
        <end position="654"/>
    </location>
</feature>
<comment type="catalytic activity">
    <reaction evidence="1 12">
        <text>ATP-dependent breakage, passage and rejoining of double-stranded DNA.</text>
        <dbReference type="EC" id="5.6.2.2"/>
    </reaction>
</comment>
<evidence type="ECO:0000256" key="8">
    <source>
        <dbReference type="ARBA" id="ARBA00023029"/>
    </source>
</evidence>
<evidence type="ECO:0000313" key="16">
    <source>
        <dbReference type="EnsemblMetazoa" id="AALFPA23_021411.P31638"/>
    </source>
</evidence>
<feature type="compositionally biased region" description="Acidic residues" evidence="13">
    <location>
        <begin position="164"/>
        <end position="174"/>
    </location>
</feature>
<dbReference type="Gene3D" id="1.10.10.10">
    <property type="entry name" value="Winged helix-like DNA-binding domain superfamily/Winged helix DNA-binding domain"/>
    <property type="match status" value="1"/>
</dbReference>
<evidence type="ECO:0000256" key="3">
    <source>
        <dbReference type="ARBA" id="ARBA00004123"/>
    </source>
</evidence>
<accession>A0ABM1ZT24</accession>
<dbReference type="Pfam" id="PF04406">
    <property type="entry name" value="TP6A_N"/>
    <property type="match status" value="1"/>
</dbReference>
<feature type="region of interest" description="Disordered" evidence="13">
    <location>
        <begin position="1"/>
        <end position="38"/>
    </location>
</feature>
<dbReference type="Proteomes" id="UP000069940">
    <property type="component" value="Unassembled WGS sequence"/>
</dbReference>
<keyword evidence="6" id="KW-0479">Metal-binding</keyword>
<evidence type="ECO:0000259" key="15">
    <source>
        <dbReference type="Pfam" id="PF21180"/>
    </source>
</evidence>
<dbReference type="CDD" id="cd00223">
    <property type="entry name" value="TOPRIM_TopoIIB_SPO"/>
    <property type="match status" value="1"/>
</dbReference>
<reference evidence="16" key="2">
    <citation type="submission" date="2025-05" db="UniProtKB">
        <authorList>
            <consortium name="EnsemblMetazoa"/>
        </authorList>
    </citation>
    <scope>IDENTIFICATION</scope>
    <source>
        <strain evidence="16">Foshan</strain>
    </source>
</reference>
<evidence type="ECO:0000259" key="14">
    <source>
        <dbReference type="Pfam" id="PF04406"/>
    </source>
</evidence>
<dbReference type="EC" id="5.6.2.2" evidence="5"/>
<keyword evidence="11" id="KW-0539">Nucleus</keyword>
<keyword evidence="9 12" id="KW-0238">DNA-binding</keyword>
<evidence type="ECO:0000256" key="13">
    <source>
        <dbReference type="SAM" id="MobiDB-lite"/>
    </source>
</evidence>
<keyword evidence="7" id="KW-0460">Magnesium</keyword>
<dbReference type="SUPFAM" id="SSF56726">
    <property type="entry name" value="DNA topoisomerase IV, alpha subunit"/>
    <property type="match status" value="1"/>
</dbReference>
<feature type="region of interest" description="Disordered" evidence="13">
    <location>
        <begin position="161"/>
        <end position="211"/>
    </location>
</feature>
<protein>
    <recommendedName>
        <fullName evidence="5">DNA topoisomerase (ATP-hydrolyzing)</fullName>
        <ecNumber evidence="5">5.6.2.2</ecNumber>
    </recommendedName>
</protein>
<keyword evidence="8 12" id="KW-0799">Topoisomerase</keyword>
<dbReference type="InterPro" id="IPR036388">
    <property type="entry name" value="WH-like_DNA-bd_sf"/>
</dbReference>
<evidence type="ECO:0000256" key="4">
    <source>
        <dbReference type="ARBA" id="ARBA00006559"/>
    </source>
</evidence>
<dbReference type="PANTHER" id="PTHR10848:SF0">
    <property type="entry name" value="MEIOTIC RECOMBINATION PROTEIN SPO11"/>
    <property type="match status" value="1"/>
</dbReference>
<proteinExistence type="inferred from homology"/>
<feature type="compositionally biased region" description="Polar residues" evidence="13">
    <location>
        <begin position="189"/>
        <end position="201"/>
    </location>
</feature>
<evidence type="ECO:0000256" key="10">
    <source>
        <dbReference type="ARBA" id="ARBA00023235"/>
    </source>
</evidence>
<dbReference type="GeneID" id="115258121"/>
<evidence type="ECO:0000256" key="2">
    <source>
        <dbReference type="ARBA" id="ARBA00001946"/>
    </source>
</evidence>
<dbReference type="InterPro" id="IPR013049">
    <property type="entry name" value="Spo11/TopoVI_A_N"/>
</dbReference>
<dbReference type="InterPro" id="IPR034136">
    <property type="entry name" value="TOPRIM_Topo6A/Spo11"/>
</dbReference>
<feature type="active site" description="O-(5'-phospho-DNA)-tyrosine intermediate" evidence="12">
    <location>
        <position position="404"/>
    </location>
</feature>
<comment type="similarity">
    <text evidence="4 12">Belongs to the TOP6A family.</text>
</comment>
<dbReference type="EnsemblMetazoa" id="AALFPA23_021411.R31638">
    <property type="protein sequence ID" value="AALFPA23_021411.P31638"/>
    <property type="gene ID" value="AALFPA23_021411"/>
</dbReference>
<comment type="subcellular location">
    <subcellularLocation>
        <location evidence="3">Nucleus</location>
    </subcellularLocation>
</comment>
<evidence type="ECO:0000256" key="1">
    <source>
        <dbReference type="ARBA" id="ARBA00000185"/>
    </source>
</evidence>
<dbReference type="PANTHER" id="PTHR10848">
    <property type="entry name" value="MEIOTIC RECOMBINATION PROTEIN SPO11"/>
    <property type="match status" value="1"/>
</dbReference>
<name>A0ABM1ZT24_AEDAL</name>
<evidence type="ECO:0000256" key="6">
    <source>
        <dbReference type="ARBA" id="ARBA00022723"/>
    </source>
</evidence>
<organism evidence="16 17">
    <name type="scientific">Aedes albopictus</name>
    <name type="common">Asian tiger mosquito</name>
    <name type="synonym">Stegomyia albopicta</name>
    <dbReference type="NCBI Taxonomy" id="7160"/>
    <lineage>
        <taxon>Eukaryota</taxon>
        <taxon>Metazoa</taxon>
        <taxon>Ecdysozoa</taxon>
        <taxon>Arthropoda</taxon>
        <taxon>Hexapoda</taxon>
        <taxon>Insecta</taxon>
        <taxon>Pterygota</taxon>
        <taxon>Neoptera</taxon>
        <taxon>Endopterygota</taxon>
        <taxon>Diptera</taxon>
        <taxon>Nematocera</taxon>
        <taxon>Culicoidea</taxon>
        <taxon>Culicidae</taxon>
        <taxon>Culicinae</taxon>
        <taxon>Aedini</taxon>
        <taxon>Aedes</taxon>
        <taxon>Stegomyia</taxon>
    </lineage>
</organism>
<comment type="cofactor">
    <cofactor evidence="2">
        <name>Mg(2+)</name>
        <dbReference type="ChEBI" id="CHEBI:18420"/>
    </cofactor>
</comment>